<dbReference type="RefSeq" id="WP_111297126.1">
    <property type="nucleotide sequence ID" value="NZ_QKZV01000011.1"/>
</dbReference>
<keyword evidence="3" id="KW-1185">Reference proteome</keyword>
<protein>
    <submittedName>
        <fullName evidence="2">CRP-like cAMP-binding protein</fullName>
    </submittedName>
</protein>
<name>A0A2W7RZQ5_9BACT</name>
<evidence type="ECO:0000313" key="2">
    <source>
        <dbReference type="EMBL" id="PZX60069.1"/>
    </source>
</evidence>
<dbReference type="Pfam" id="PF00027">
    <property type="entry name" value="cNMP_binding"/>
    <property type="match status" value="1"/>
</dbReference>
<dbReference type="Gene3D" id="2.60.120.10">
    <property type="entry name" value="Jelly Rolls"/>
    <property type="match status" value="1"/>
</dbReference>
<dbReference type="PROSITE" id="PS50042">
    <property type="entry name" value="CNMP_BINDING_3"/>
    <property type="match status" value="1"/>
</dbReference>
<reference evidence="2 3" key="1">
    <citation type="submission" date="2018-06" db="EMBL/GenBank/DDBJ databases">
        <title>Genomic Encyclopedia of Archaeal and Bacterial Type Strains, Phase II (KMG-II): from individual species to whole genera.</title>
        <authorList>
            <person name="Goeker M."/>
        </authorList>
    </citation>
    <scope>NUCLEOTIDE SEQUENCE [LARGE SCALE GENOMIC DNA]</scope>
    <source>
        <strain evidence="2 3">DSM 23241</strain>
    </source>
</reference>
<proteinExistence type="predicted"/>
<dbReference type="AlphaFoldDB" id="A0A2W7RZQ5"/>
<gene>
    <name evidence="2" type="ORF">LX80_02636</name>
</gene>
<dbReference type="SUPFAM" id="SSF51206">
    <property type="entry name" value="cAMP-binding domain-like"/>
    <property type="match status" value="1"/>
</dbReference>
<comment type="caution">
    <text evidence="2">The sequence shown here is derived from an EMBL/GenBank/DDBJ whole genome shotgun (WGS) entry which is preliminary data.</text>
</comment>
<feature type="domain" description="Cyclic nucleotide-binding" evidence="1">
    <location>
        <begin position="15"/>
        <end position="114"/>
    </location>
</feature>
<dbReference type="EMBL" id="QKZV01000011">
    <property type="protein sequence ID" value="PZX60069.1"/>
    <property type="molecule type" value="Genomic_DNA"/>
</dbReference>
<dbReference type="OrthoDB" id="792939at2"/>
<evidence type="ECO:0000259" key="1">
    <source>
        <dbReference type="PROSITE" id="PS50042"/>
    </source>
</evidence>
<dbReference type="InterPro" id="IPR014710">
    <property type="entry name" value="RmlC-like_jellyroll"/>
</dbReference>
<dbReference type="CDD" id="cd00038">
    <property type="entry name" value="CAP_ED"/>
    <property type="match status" value="1"/>
</dbReference>
<organism evidence="2 3">
    <name type="scientific">Hydrotalea sandarakina</name>
    <dbReference type="NCBI Taxonomy" id="1004304"/>
    <lineage>
        <taxon>Bacteria</taxon>
        <taxon>Pseudomonadati</taxon>
        <taxon>Bacteroidota</taxon>
        <taxon>Chitinophagia</taxon>
        <taxon>Chitinophagales</taxon>
        <taxon>Chitinophagaceae</taxon>
        <taxon>Hydrotalea</taxon>
    </lineage>
</organism>
<sequence length="200" mass="23416">MQTFLAYLNNWKWNDEKALHHFADAFTPLRVKRKTLLTVAGETERYLYFVNEGVQRIFYVTDEGKDITLLFGYSGSFFGNADSFLLQKPAAYFFETLTASHFLRLHYDRLQQFVQQYPFIQYFLLSATAAALQGTIQRQIELQTYSNEQKFHALMQRNAHLLNKVPHKYIASYLGMDATNFSKLLNHQKITNHGKCQHLD</sequence>
<dbReference type="Proteomes" id="UP000249720">
    <property type="component" value="Unassembled WGS sequence"/>
</dbReference>
<dbReference type="InterPro" id="IPR000595">
    <property type="entry name" value="cNMP-bd_dom"/>
</dbReference>
<evidence type="ECO:0000313" key="3">
    <source>
        <dbReference type="Proteomes" id="UP000249720"/>
    </source>
</evidence>
<accession>A0A2W7RZQ5</accession>
<dbReference type="InterPro" id="IPR018490">
    <property type="entry name" value="cNMP-bd_dom_sf"/>
</dbReference>